<evidence type="ECO:0000313" key="2">
    <source>
        <dbReference type="Proteomes" id="UP000187209"/>
    </source>
</evidence>
<sequence length="105" mass="12129">MLDSNQDGISLSDNNSLLSEAIIYLDKAITALKSIQRIEIPELRTFTCPPAVVNEVFKAIWFLEGKTDDFNWRLAMNELTMKKVNNLIETSKNFRLNDDINFKKF</sequence>
<evidence type="ECO:0000313" key="1">
    <source>
        <dbReference type="EMBL" id="OMJ66044.1"/>
    </source>
</evidence>
<dbReference type="Gene3D" id="1.20.920.60">
    <property type="match status" value="1"/>
</dbReference>
<organism evidence="1 2">
    <name type="scientific">Stentor coeruleus</name>
    <dbReference type="NCBI Taxonomy" id="5963"/>
    <lineage>
        <taxon>Eukaryota</taxon>
        <taxon>Sar</taxon>
        <taxon>Alveolata</taxon>
        <taxon>Ciliophora</taxon>
        <taxon>Postciliodesmatophora</taxon>
        <taxon>Heterotrichea</taxon>
        <taxon>Heterotrichida</taxon>
        <taxon>Stentoridae</taxon>
        <taxon>Stentor</taxon>
    </lineage>
</organism>
<protein>
    <submittedName>
        <fullName evidence="1">Uncharacterized protein</fullName>
    </submittedName>
</protein>
<reference evidence="1 2" key="1">
    <citation type="submission" date="2016-11" db="EMBL/GenBank/DDBJ databases">
        <title>The macronuclear genome of Stentor coeruleus: a giant cell with tiny introns.</title>
        <authorList>
            <person name="Slabodnick M."/>
            <person name="Ruby J.G."/>
            <person name="Reiff S.B."/>
            <person name="Swart E.C."/>
            <person name="Gosai S."/>
            <person name="Prabakaran S."/>
            <person name="Witkowska E."/>
            <person name="Larue G.E."/>
            <person name="Fisher S."/>
            <person name="Freeman R.M."/>
            <person name="Gunawardena J."/>
            <person name="Chu W."/>
            <person name="Stover N.A."/>
            <person name="Gregory B.D."/>
            <person name="Nowacki M."/>
            <person name="Derisi J."/>
            <person name="Roy S.W."/>
            <person name="Marshall W.F."/>
            <person name="Sood P."/>
        </authorList>
    </citation>
    <scope>NUCLEOTIDE SEQUENCE [LARGE SCALE GENOMIC DNA]</scope>
    <source>
        <strain evidence="1">WM001</strain>
    </source>
</reference>
<dbReference type="AlphaFoldDB" id="A0A1R2ANF0"/>
<dbReference type="EMBL" id="MPUH01001840">
    <property type="protein sequence ID" value="OMJ66044.1"/>
    <property type="molecule type" value="Genomic_DNA"/>
</dbReference>
<dbReference type="Proteomes" id="UP000187209">
    <property type="component" value="Unassembled WGS sequence"/>
</dbReference>
<accession>A0A1R2ANF0</accession>
<gene>
    <name evidence="1" type="ORF">SteCoe_37258</name>
</gene>
<keyword evidence="2" id="KW-1185">Reference proteome</keyword>
<proteinExistence type="predicted"/>
<name>A0A1R2ANF0_9CILI</name>
<comment type="caution">
    <text evidence="1">The sequence shown here is derived from an EMBL/GenBank/DDBJ whole genome shotgun (WGS) entry which is preliminary data.</text>
</comment>